<dbReference type="AlphaFoldDB" id="A0A9N9X458"/>
<keyword evidence="1" id="KW-0812">Transmembrane</keyword>
<accession>A0A9N9X458</accession>
<evidence type="ECO:0000256" key="1">
    <source>
        <dbReference type="SAM" id="Phobius"/>
    </source>
</evidence>
<evidence type="ECO:0000313" key="3">
    <source>
        <dbReference type="Proteomes" id="UP001153737"/>
    </source>
</evidence>
<sequence length="140" mass="16068">MVHFIEIQQELLFYVNSPEIPYFHYTSALTHNISGTAKACAQTVLATYWYQETKSLLWWCSNLIVLIGSACYTWVKQIDMERRHRSKLFAAGQAYVVLSRVKSSGILIEELDCSKLPGKRSCNNDALNEMNRLRNLACDN</sequence>
<reference evidence="2" key="1">
    <citation type="submission" date="2022-01" db="EMBL/GenBank/DDBJ databases">
        <authorList>
            <person name="King R."/>
        </authorList>
    </citation>
    <scope>NUCLEOTIDE SEQUENCE</scope>
</reference>
<gene>
    <name evidence="2" type="ORF">PHAECO_LOCUS9187</name>
</gene>
<reference evidence="2" key="2">
    <citation type="submission" date="2022-10" db="EMBL/GenBank/DDBJ databases">
        <authorList>
            <consortium name="ENA_rothamsted_submissions"/>
            <consortium name="culmorum"/>
            <person name="King R."/>
        </authorList>
    </citation>
    <scope>NUCLEOTIDE SEQUENCE</scope>
</reference>
<organism evidence="2 3">
    <name type="scientific">Phaedon cochleariae</name>
    <name type="common">Mustard beetle</name>
    <dbReference type="NCBI Taxonomy" id="80249"/>
    <lineage>
        <taxon>Eukaryota</taxon>
        <taxon>Metazoa</taxon>
        <taxon>Ecdysozoa</taxon>
        <taxon>Arthropoda</taxon>
        <taxon>Hexapoda</taxon>
        <taxon>Insecta</taxon>
        <taxon>Pterygota</taxon>
        <taxon>Neoptera</taxon>
        <taxon>Endopterygota</taxon>
        <taxon>Coleoptera</taxon>
        <taxon>Polyphaga</taxon>
        <taxon>Cucujiformia</taxon>
        <taxon>Chrysomeloidea</taxon>
        <taxon>Chrysomelidae</taxon>
        <taxon>Chrysomelinae</taxon>
        <taxon>Chrysomelini</taxon>
        <taxon>Phaedon</taxon>
    </lineage>
</organism>
<evidence type="ECO:0000313" key="2">
    <source>
        <dbReference type="EMBL" id="CAG9822161.1"/>
    </source>
</evidence>
<proteinExistence type="predicted"/>
<keyword evidence="3" id="KW-1185">Reference proteome</keyword>
<feature type="transmembrane region" description="Helical" evidence="1">
    <location>
        <begin position="56"/>
        <end position="75"/>
    </location>
</feature>
<dbReference type="EMBL" id="OU896711">
    <property type="protein sequence ID" value="CAG9822161.1"/>
    <property type="molecule type" value="Genomic_DNA"/>
</dbReference>
<dbReference type="Proteomes" id="UP001153737">
    <property type="component" value="Chromosome 5"/>
</dbReference>
<keyword evidence="1" id="KW-0472">Membrane</keyword>
<protein>
    <submittedName>
        <fullName evidence="2">Uncharacterized protein</fullName>
    </submittedName>
</protein>
<name>A0A9N9X458_PHACE</name>
<dbReference type="OrthoDB" id="6748077at2759"/>
<keyword evidence="1" id="KW-1133">Transmembrane helix</keyword>